<keyword evidence="5 6" id="KW-0472">Membrane</keyword>
<dbReference type="GO" id="GO:0003865">
    <property type="term" value="F:3-oxo-5-alpha-steroid 4-dehydrogenase activity"/>
    <property type="evidence" value="ECO:0007669"/>
    <property type="project" value="TreeGrafter"/>
</dbReference>
<keyword evidence="4 6" id="KW-1133">Transmembrane helix</keyword>
<evidence type="ECO:0000313" key="8">
    <source>
        <dbReference type="EnsemblPlants" id="Bo3g091400.1"/>
    </source>
</evidence>
<dbReference type="GO" id="GO:0016095">
    <property type="term" value="P:polyprenol catabolic process"/>
    <property type="evidence" value="ECO:0007669"/>
    <property type="project" value="TreeGrafter"/>
</dbReference>
<evidence type="ECO:0000313" key="9">
    <source>
        <dbReference type="Proteomes" id="UP000032141"/>
    </source>
</evidence>
<evidence type="ECO:0000256" key="2">
    <source>
        <dbReference type="ARBA" id="ARBA00004922"/>
    </source>
</evidence>
<reference evidence="8 9" key="1">
    <citation type="journal article" date="2014" name="Genome Biol.">
        <title>Transcriptome and methylome profiling reveals relics of genome dominance in the mesopolyploid Brassica oleracea.</title>
        <authorList>
            <person name="Parkin I.A."/>
            <person name="Koh C."/>
            <person name="Tang H."/>
            <person name="Robinson S.J."/>
            <person name="Kagale S."/>
            <person name="Clarke W.E."/>
            <person name="Town C.D."/>
            <person name="Nixon J."/>
            <person name="Krishnakumar V."/>
            <person name="Bidwell S.L."/>
            <person name="Denoeud F."/>
            <person name="Belcram H."/>
            <person name="Links M.G."/>
            <person name="Just J."/>
            <person name="Clarke C."/>
            <person name="Bender T."/>
            <person name="Huebert T."/>
            <person name="Mason A.S."/>
            <person name="Pires J.C."/>
            <person name="Barker G."/>
            <person name="Moore J."/>
            <person name="Walley P.G."/>
            <person name="Manoli S."/>
            <person name="Batley J."/>
            <person name="Edwards D."/>
            <person name="Nelson M.N."/>
            <person name="Wang X."/>
            <person name="Paterson A.H."/>
            <person name="King G."/>
            <person name="Bancroft I."/>
            <person name="Chalhoub B."/>
            <person name="Sharpe A.G."/>
        </authorList>
    </citation>
    <scope>NUCLEOTIDE SEQUENCE</scope>
    <source>
        <strain evidence="8 9">cv. TO1000</strain>
    </source>
</reference>
<dbReference type="InterPro" id="IPR039698">
    <property type="entry name" value="Dfg10/SRD5A3"/>
</dbReference>
<dbReference type="Gramene" id="Bo3g091400.1">
    <property type="protein sequence ID" value="Bo3g091400.1"/>
    <property type="gene ID" value="Bo3g091400"/>
</dbReference>
<dbReference type="Proteomes" id="UP000032141">
    <property type="component" value="Chromosome C3"/>
</dbReference>
<protein>
    <recommendedName>
        <fullName evidence="7">3-oxo-5-alpha-steroid 4-dehydrogenase C-terminal domain-containing protein</fullName>
    </recommendedName>
</protein>
<dbReference type="OMA" id="RFYETNF"/>
<dbReference type="PANTHER" id="PTHR14624:SF0">
    <property type="entry name" value="POLYPRENOL REDUCTASE"/>
    <property type="match status" value="1"/>
</dbReference>
<organism evidence="8 9">
    <name type="scientific">Brassica oleracea var. oleracea</name>
    <dbReference type="NCBI Taxonomy" id="109376"/>
    <lineage>
        <taxon>Eukaryota</taxon>
        <taxon>Viridiplantae</taxon>
        <taxon>Streptophyta</taxon>
        <taxon>Embryophyta</taxon>
        <taxon>Tracheophyta</taxon>
        <taxon>Spermatophyta</taxon>
        <taxon>Magnoliopsida</taxon>
        <taxon>eudicotyledons</taxon>
        <taxon>Gunneridae</taxon>
        <taxon>Pentapetalae</taxon>
        <taxon>rosids</taxon>
        <taxon>malvids</taxon>
        <taxon>Brassicales</taxon>
        <taxon>Brassicaceae</taxon>
        <taxon>Brassiceae</taxon>
        <taxon>Brassica</taxon>
    </lineage>
</organism>
<keyword evidence="3 6" id="KW-0812">Transmembrane</keyword>
<dbReference type="GO" id="GO:0005783">
    <property type="term" value="C:endoplasmic reticulum"/>
    <property type="evidence" value="ECO:0007669"/>
    <property type="project" value="TreeGrafter"/>
</dbReference>
<dbReference type="UniPathway" id="UPA00378"/>
<comment type="subcellular location">
    <subcellularLocation>
        <location evidence="1">Endomembrane system</location>
        <topology evidence="1">Multi-pass membrane protein</topology>
    </subcellularLocation>
</comment>
<accession>A0A0D3BDZ4</accession>
<reference evidence="8" key="2">
    <citation type="submission" date="2015-03" db="UniProtKB">
        <authorList>
            <consortium name="EnsemblPlants"/>
        </authorList>
    </citation>
    <scope>IDENTIFICATION</scope>
</reference>
<sequence length="409" mass="45680">MELGIWIVWLVRAPWIAAILLMVIASIPSSKLRLFHELVWSITGRGKILPPSSSQKWTVPQKYFAHFYVFGVAWTTLLLAITWMHAFKMAPLSSEEFMFSRYLTGGYHVESQFKVRRAVFLLLLMEIQVLRRLIESFYVFKYSPSARMNILPYLGGLYPVHLVAAGFGVSGSVCVGGGGSVCVGGGGSKTQEVEVDADAAAGSIVRVLCRDRKFYRRQPQDAAFGRGVRRSCLRQRNEQELTPNVDAAAAAAAPLSLCVNLVAGFISKGKDHISSSEFDLLSFLSPLMNLGWCQLIGGAIFLWGWLHQRRCHAILGSLRKSPSQAKEYIIPHGDWFDIVSSPHYLAEIVINDTLPSRHLYAIISFSSLNGVMLCNVGNLSLSAGETHRWYLLKFEHYPANRNAIFPYVY</sequence>
<dbReference type="eggNOG" id="KOG1640">
    <property type="taxonomic scope" value="Eukaryota"/>
</dbReference>
<dbReference type="InterPro" id="IPR001104">
    <property type="entry name" value="3-oxo-5_a-steroid_4-DH_C"/>
</dbReference>
<evidence type="ECO:0000256" key="6">
    <source>
        <dbReference type="SAM" id="Phobius"/>
    </source>
</evidence>
<dbReference type="AlphaFoldDB" id="A0A0D3BDZ4"/>
<evidence type="ECO:0000259" key="7">
    <source>
        <dbReference type="Pfam" id="PF02544"/>
    </source>
</evidence>
<dbReference type="GO" id="GO:0006488">
    <property type="term" value="P:dolichol-linked oligosaccharide biosynthetic process"/>
    <property type="evidence" value="ECO:0007669"/>
    <property type="project" value="InterPro"/>
</dbReference>
<evidence type="ECO:0000256" key="3">
    <source>
        <dbReference type="ARBA" id="ARBA00022692"/>
    </source>
</evidence>
<dbReference type="STRING" id="109376.A0A0D3BDZ4"/>
<comment type="pathway">
    <text evidence="2">Protein modification; protein glycosylation.</text>
</comment>
<dbReference type="Pfam" id="PF02544">
    <property type="entry name" value="Steroid_dh"/>
    <property type="match status" value="1"/>
</dbReference>
<evidence type="ECO:0000256" key="4">
    <source>
        <dbReference type="ARBA" id="ARBA00022989"/>
    </source>
</evidence>
<evidence type="ECO:0000256" key="1">
    <source>
        <dbReference type="ARBA" id="ARBA00004127"/>
    </source>
</evidence>
<feature type="domain" description="3-oxo-5-alpha-steroid 4-dehydrogenase C-terminal" evidence="7">
    <location>
        <begin position="292"/>
        <end position="409"/>
    </location>
</feature>
<evidence type="ECO:0000256" key="5">
    <source>
        <dbReference type="ARBA" id="ARBA00023136"/>
    </source>
</evidence>
<feature type="transmembrane region" description="Helical" evidence="6">
    <location>
        <begin position="63"/>
        <end position="86"/>
    </location>
</feature>
<feature type="transmembrane region" description="Helical" evidence="6">
    <location>
        <begin position="6"/>
        <end position="27"/>
    </location>
</feature>
<name>A0A0D3BDZ4_BRAOL</name>
<dbReference type="PANTHER" id="PTHR14624">
    <property type="entry name" value="DFG10 PROTEIN"/>
    <property type="match status" value="1"/>
</dbReference>
<dbReference type="PROSITE" id="PS50244">
    <property type="entry name" value="S5A_REDUCTASE"/>
    <property type="match status" value="1"/>
</dbReference>
<keyword evidence="9" id="KW-1185">Reference proteome</keyword>
<dbReference type="EnsemblPlants" id="Bo3g091400.1">
    <property type="protein sequence ID" value="Bo3g091400.1"/>
    <property type="gene ID" value="Bo3g091400"/>
</dbReference>
<dbReference type="HOGENOM" id="CLU_044409_1_0_1"/>
<proteinExistence type="predicted"/>